<sequence>MPSFGPSRWACGAWALNFLLDRNFHQVRRIDPGDATPHTAHTTNRVPATPRSLSTAKPTSSSSRSCRAGTRGALVPSSHGPERWAEAVKWDRLAGAPLAGWVLDEAIVSGLQRGGISFSTKDRRPWSGRKEACCVLNSNWHYSLLVDLTTPIPVEIKAEVQLPIALRVTPPVHWVCRNVELGADSNRTGCLPRDKHSIPSHYFMTMYIHSEIGGETRIFNIRSRNQRGGKETLGSKKAREHEIVTVKGYPGSHQDGERKGLTETTALASAHGKKPKVDVSVSLAGGVRSASRWEVLGDPELEVGHRKEFRLGEPPLLDYLGPNSPRETRFAGGDLVLWQSGVEIPALKACWMGRARGGGGGGGGSGSRFAQRWLGSEGVRQMGRARGTGGSSGARFAQRWSGSEGVWQMGRARGGGGGSGARFAQRWSGSEGVRQMGRARGGGGGSGSCLTGHHLKNKIQARRAAKSQQESQQDREEPEH</sequence>
<feature type="region of interest" description="Disordered" evidence="1">
    <location>
        <begin position="432"/>
        <end position="480"/>
    </location>
</feature>
<feature type="region of interest" description="Disordered" evidence="1">
    <location>
        <begin position="31"/>
        <end position="78"/>
    </location>
</feature>
<keyword evidence="3" id="KW-1185">Reference proteome</keyword>
<name>A0AAD7K1M9_9AGAR</name>
<proteinExistence type="predicted"/>
<dbReference type="Proteomes" id="UP001215598">
    <property type="component" value="Unassembled WGS sequence"/>
</dbReference>
<evidence type="ECO:0000256" key="1">
    <source>
        <dbReference type="SAM" id="MobiDB-lite"/>
    </source>
</evidence>
<evidence type="ECO:0000313" key="3">
    <source>
        <dbReference type="Proteomes" id="UP001215598"/>
    </source>
</evidence>
<feature type="compositionally biased region" description="Low complexity" evidence="1">
    <location>
        <begin position="51"/>
        <end position="73"/>
    </location>
</feature>
<accession>A0AAD7K1M9</accession>
<reference evidence="2" key="1">
    <citation type="submission" date="2023-03" db="EMBL/GenBank/DDBJ databases">
        <title>Massive genome expansion in bonnet fungi (Mycena s.s.) driven by repeated elements and novel gene families across ecological guilds.</title>
        <authorList>
            <consortium name="Lawrence Berkeley National Laboratory"/>
            <person name="Harder C.B."/>
            <person name="Miyauchi S."/>
            <person name="Viragh M."/>
            <person name="Kuo A."/>
            <person name="Thoen E."/>
            <person name="Andreopoulos B."/>
            <person name="Lu D."/>
            <person name="Skrede I."/>
            <person name="Drula E."/>
            <person name="Henrissat B."/>
            <person name="Morin E."/>
            <person name="Kohler A."/>
            <person name="Barry K."/>
            <person name="LaButti K."/>
            <person name="Morin E."/>
            <person name="Salamov A."/>
            <person name="Lipzen A."/>
            <person name="Mereny Z."/>
            <person name="Hegedus B."/>
            <person name="Baldrian P."/>
            <person name="Stursova M."/>
            <person name="Weitz H."/>
            <person name="Taylor A."/>
            <person name="Grigoriev I.V."/>
            <person name="Nagy L.G."/>
            <person name="Martin F."/>
            <person name="Kauserud H."/>
        </authorList>
    </citation>
    <scope>NUCLEOTIDE SEQUENCE</scope>
    <source>
        <strain evidence="2">CBHHK182m</strain>
    </source>
</reference>
<evidence type="ECO:0000313" key="2">
    <source>
        <dbReference type="EMBL" id="KAJ7776409.1"/>
    </source>
</evidence>
<dbReference type="EMBL" id="JARKIB010000009">
    <property type="protein sequence ID" value="KAJ7776409.1"/>
    <property type="molecule type" value="Genomic_DNA"/>
</dbReference>
<comment type="caution">
    <text evidence="2">The sequence shown here is derived from an EMBL/GenBank/DDBJ whole genome shotgun (WGS) entry which is preliminary data.</text>
</comment>
<feature type="compositionally biased region" description="Basic residues" evidence="1">
    <location>
        <begin position="453"/>
        <end position="465"/>
    </location>
</feature>
<protein>
    <submittedName>
        <fullName evidence="2">Uncharacterized protein</fullName>
    </submittedName>
</protein>
<gene>
    <name evidence="2" type="ORF">B0H16DRAFT_1449839</name>
</gene>
<organism evidence="2 3">
    <name type="scientific">Mycena metata</name>
    <dbReference type="NCBI Taxonomy" id="1033252"/>
    <lineage>
        <taxon>Eukaryota</taxon>
        <taxon>Fungi</taxon>
        <taxon>Dikarya</taxon>
        <taxon>Basidiomycota</taxon>
        <taxon>Agaricomycotina</taxon>
        <taxon>Agaricomycetes</taxon>
        <taxon>Agaricomycetidae</taxon>
        <taxon>Agaricales</taxon>
        <taxon>Marasmiineae</taxon>
        <taxon>Mycenaceae</taxon>
        <taxon>Mycena</taxon>
    </lineage>
</organism>
<dbReference type="AlphaFoldDB" id="A0AAD7K1M9"/>